<gene>
    <name evidence="2" type="ORF">CTI12_AA216280</name>
</gene>
<reference evidence="2 3" key="1">
    <citation type="journal article" date="2018" name="Mol. Plant">
        <title>The genome of Artemisia annua provides insight into the evolution of Asteraceae family and artemisinin biosynthesis.</title>
        <authorList>
            <person name="Shen Q."/>
            <person name="Zhang L."/>
            <person name="Liao Z."/>
            <person name="Wang S."/>
            <person name="Yan T."/>
            <person name="Shi P."/>
            <person name="Liu M."/>
            <person name="Fu X."/>
            <person name="Pan Q."/>
            <person name="Wang Y."/>
            <person name="Lv Z."/>
            <person name="Lu X."/>
            <person name="Zhang F."/>
            <person name="Jiang W."/>
            <person name="Ma Y."/>
            <person name="Chen M."/>
            <person name="Hao X."/>
            <person name="Li L."/>
            <person name="Tang Y."/>
            <person name="Lv G."/>
            <person name="Zhou Y."/>
            <person name="Sun X."/>
            <person name="Brodelius P.E."/>
            <person name="Rose J.K.C."/>
            <person name="Tang K."/>
        </authorList>
    </citation>
    <scope>NUCLEOTIDE SEQUENCE [LARGE SCALE GENOMIC DNA]</scope>
    <source>
        <strain evidence="3">cv. Huhao1</strain>
        <tissue evidence="2">Leaf</tissue>
    </source>
</reference>
<dbReference type="GO" id="GO:0000976">
    <property type="term" value="F:transcription cis-regulatory region binding"/>
    <property type="evidence" value="ECO:0007669"/>
    <property type="project" value="TreeGrafter"/>
</dbReference>
<name>A0A2U1NXU4_ARTAN</name>
<proteinExistence type="predicted"/>
<dbReference type="InterPro" id="IPR044823">
    <property type="entry name" value="ASIL1/2-like"/>
</dbReference>
<dbReference type="EMBL" id="PKPP01002003">
    <property type="protein sequence ID" value="PWA78336.1"/>
    <property type="molecule type" value="Genomic_DNA"/>
</dbReference>
<dbReference type="OrthoDB" id="691673at2759"/>
<protein>
    <submittedName>
        <fullName evidence="2">Trihelix protein</fullName>
    </submittedName>
</protein>
<accession>A0A2U1NXU4</accession>
<dbReference type="PANTHER" id="PTHR31307">
    <property type="entry name" value="TRIHELIX TRANSCRIPTION FACTOR ASIL2"/>
    <property type="match status" value="1"/>
</dbReference>
<feature type="region of interest" description="Disordered" evidence="1">
    <location>
        <begin position="15"/>
        <end position="41"/>
    </location>
</feature>
<evidence type="ECO:0000313" key="3">
    <source>
        <dbReference type="Proteomes" id="UP000245207"/>
    </source>
</evidence>
<keyword evidence="3" id="KW-1185">Reference proteome</keyword>
<dbReference type="STRING" id="35608.A0A2U1NXU4"/>
<comment type="caution">
    <text evidence="2">The sequence shown here is derived from an EMBL/GenBank/DDBJ whole genome shotgun (WGS) entry which is preliminary data.</text>
</comment>
<evidence type="ECO:0000313" key="2">
    <source>
        <dbReference type="EMBL" id="PWA78336.1"/>
    </source>
</evidence>
<sequence>MTSYKLKRSKVPRAALEAGLSMSSGHGSGSNHTIDSKIEGRKRQQMLELEKMRMDFQRELELQKKVILERAQAEIAKVREEEDEDANSVENLSG</sequence>
<evidence type="ECO:0000256" key="1">
    <source>
        <dbReference type="SAM" id="MobiDB-lite"/>
    </source>
</evidence>
<dbReference type="PANTHER" id="PTHR31307:SF61">
    <property type="entry name" value="TRANSCRIPTION FACTOR TRIHELIX FAMILY"/>
    <property type="match status" value="1"/>
</dbReference>
<organism evidence="2 3">
    <name type="scientific">Artemisia annua</name>
    <name type="common">Sweet wormwood</name>
    <dbReference type="NCBI Taxonomy" id="35608"/>
    <lineage>
        <taxon>Eukaryota</taxon>
        <taxon>Viridiplantae</taxon>
        <taxon>Streptophyta</taxon>
        <taxon>Embryophyta</taxon>
        <taxon>Tracheophyta</taxon>
        <taxon>Spermatophyta</taxon>
        <taxon>Magnoliopsida</taxon>
        <taxon>eudicotyledons</taxon>
        <taxon>Gunneridae</taxon>
        <taxon>Pentapetalae</taxon>
        <taxon>asterids</taxon>
        <taxon>campanulids</taxon>
        <taxon>Asterales</taxon>
        <taxon>Asteraceae</taxon>
        <taxon>Asteroideae</taxon>
        <taxon>Anthemideae</taxon>
        <taxon>Artemisiinae</taxon>
        <taxon>Artemisia</taxon>
    </lineage>
</organism>
<dbReference type="AlphaFoldDB" id="A0A2U1NXU4"/>
<dbReference type="GO" id="GO:0005634">
    <property type="term" value="C:nucleus"/>
    <property type="evidence" value="ECO:0007669"/>
    <property type="project" value="TreeGrafter"/>
</dbReference>
<dbReference type="Proteomes" id="UP000245207">
    <property type="component" value="Unassembled WGS sequence"/>
</dbReference>